<organism evidence="2 3">
    <name type="scientific">Georgenia deserti</name>
    <dbReference type="NCBI Taxonomy" id="2093781"/>
    <lineage>
        <taxon>Bacteria</taxon>
        <taxon>Bacillati</taxon>
        <taxon>Actinomycetota</taxon>
        <taxon>Actinomycetes</taxon>
        <taxon>Micrococcales</taxon>
        <taxon>Bogoriellaceae</taxon>
        <taxon>Georgenia</taxon>
    </lineage>
</organism>
<dbReference type="Pfam" id="PF00903">
    <property type="entry name" value="Glyoxalase"/>
    <property type="match status" value="1"/>
</dbReference>
<comment type="caution">
    <text evidence="2">The sequence shown here is derived from an EMBL/GenBank/DDBJ whole genome shotgun (WGS) entry which is preliminary data.</text>
</comment>
<feature type="domain" description="VOC" evidence="1">
    <location>
        <begin position="4"/>
        <end position="135"/>
    </location>
</feature>
<accession>A0ABW4KYL2</accession>
<protein>
    <submittedName>
        <fullName evidence="2">VOC family protein</fullName>
    </submittedName>
</protein>
<dbReference type="PROSITE" id="PS51819">
    <property type="entry name" value="VOC"/>
    <property type="match status" value="1"/>
</dbReference>
<proteinExistence type="predicted"/>
<dbReference type="RefSeq" id="WP_388001941.1">
    <property type="nucleotide sequence ID" value="NZ_JBHUEE010000001.1"/>
</dbReference>
<sequence>MFTSIAITPMYVTDQDEALRFYTETLGFTVDTDVDLGTMRWLTVALPGDPERQVLLQRIGDQTATGSAETAAMLRELTERGTTSWMILNTDDCRAAHAELTRRGAEIIQEPEEHPYGVDMAVRDPFGNQIRITQRNDWRP</sequence>
<dbReference type="Gene3D" id="3.10.180.10">
    <property type="entry name" value="2,3-Dihydroxybiphenyl 1,2-Dioxygenase, domain 1"/>
    <property type="match status" value="1"/>
</dbReference>
<dbReference type="PANTHER" id="PTHR36437:SF2">
    <property type="entry name" value="GLYOXALASE_BLEOMYCIN RESISTANCE PROTEIN_DIOXYGENASE"/>
    <property type="match status" value="1"/>
</dbReference>
<evidence type="ECO:0000313" key="2">
    <source>
        <dbReference type="EMBL" id="MFD1716508.1"/>
    </source>
</evidence>
<dbReference type="InterPro" id="IPR029068">
    <property type="entry name" value="Glyas_Bleomycin-R_OHBP_Dase"/>
</dbReference>
<dbReference type="PANTHER" id="PTHR36437">
    <property type="entry name" value="GLYOXALASE/BLEOMYCIN RESISTANCE PROTEIN/DIOXYGENASE"/>
    <property type="match status" value="1"/>
</dbReference>
<dbReference type="InterPro" id="IPR004360">
    <property type="entry name" value="Glyas_Fos-R_dOase_dom"/>
</dbReference>
<name>A0ABW4KYL2_9MICO</name>
<evidence type="ECO:0000313" key="3">
    <source>
        <dbReference type="Proteomes" id="UP001597277"/>
    </source>
</evidence>
<evidence type="ECO:0000259" key="1">
    <source>
        <dbReference type="PROSITE" id="PS51819"/>
    </source>
</evidence>
<dbReference type="CDD" id="cd07263">
    <property type="entry name" value="VOC_like"/>
    <property type="match status" value="1"/>
</dbReference>
<dbReference type="Proteomes" id="UP001597277">
    <property type="component" value="Unassembled WGS sequence"/>
</dbReference>
<dbReference type="EMBL" id="JBHUEE010000001">
    <property type="protein sequence ID" value="MFD1716508.1"/>
    <property type="molecule type" value="Genomic_DNA"/>
</dbReference>
<gene>
    <name evidence="2" type="ORF">ACFSE6_01575</name>
</gene>
<dbReference type="InterPro" id="IPR037523">
    <property type="entry name" value="VOC_core"/>
</dbReference>
<dbReference type="SUPFAM" id="SSF54593">
    <property type="entry name" value="Glyoxalase/Bleomycin resistance protein/Dihydroxybiphenyl dioxygenase"/>
    <property type="match status" value="1"/>
</dbReference>
<reference evidence="3" key="1">
    <citation type="journal article" date="2019" name="Int. J. Syst. Evol. Microbiol.">
        <title>The Global Catalogue of Microorganisms (GCM) 10K type strain sequencing project: providing services to taxonomists for standard genome sequencing and annotation.</title>
        <authorList>
            <consortium name="The Broad Institute Genomics Platform"/>
            <consortium name="The Broad Institute Genome Sequencing Center for Infectious Disease"/>
            <person name="Wu L."/>
            <person name="Ma J."/>
        </authorList>
    </citation>
    <scope>NUCLEOTIDE SEQUENCE [LARGE SCALE GENOMIC DNA]</scope>
    <source>
        <strain evidence="3">JCM 17130</strain>
    </source>
</reference>
<keyword evidence="3" id="KW-1185">Reference proteome</keyword>